<organism evidence="1 2">
    <name type="scientific">Proteus penneri</name>
    <dbReference type="NCBI Taxonomy" id="102862"/>
    <lineage>
        <taxon>Bacteria</taxon>
        <taxon>Pseudomonadati</taxon>
        <taxon>Pseudomonadota</taxon>
        <taxon>Gammaproteobacteria</taxon>
        <taxon>Enterobacterales</taxon>
        <taxon>Morganellaceae</taxon>
        <taxon>Proteus</taxon>
    </lineage>
</organism>
<name>A0A0G4QII6_9GAMM</name>
<evidence type="ECO:0000313" key="1">
    <source>
        <dbReference type="EMBL" id="CRL65456.1"/>
    </source>
</evidence>
<reference evidence="2" key="1">
    <citation type="submission" date="2015-06" db="EMBL/GenBank/DDBJ databases">
        <authorList>
            <person name="Urmite Genomes"/>
        </authorList>
    </citation>
    <scope>NUCLEOTIDE SEQUENCE [LARGE SCALE GENOMIC DNA]</scope>
    <source>
        <strain evidence="2">CSUR P1867</strain>
    </source>
</reference>
<dbReference type="AlphaFoldDB" id="A0A0G4QII6"/>
<gene>
    <name evidence="1" type="ORF">BN1804_03511</name>
</gene>
<dbReference type="RefSeq" id="WP_072065159.1">
    <property type="nucleotide sequence ID" value="NZ_CVRY01000009.1"/>
</dbReference>
<accession>A0A0G4QII6</accession>
<evidence type="ECO:0000313" key="2">
    <source>
        <dbReference type="Proteomes" id="UP000183920"/>
    </source>
</evidence>
<sequence length="82" mass="9563">MYALKLITEREGRKVEEVHCLGDMYRLEFYPESENKDIVARVEHTKKDAIPSFDINRTDRAYITTVTGDTVRVISRGRKVCQ</sequence>
<protein>
    <submittedName>
        <fullName evidence="1">Uncharacterized protein</fullName>
    </submittedName>
</protein>
<dbReference type="EMBL" id="CVRY01000009">
    <property type="protein sequence ID" value="CRL65456.1"/>
    <property type="molecule type" value="Genomic_DNA"/>
</dbReference>
<dbReference type="Proteomes" id="UP000183920">
    <property type="component" value="Unassembled WGS sequence"/>
</dbReference>
<proteinExistence type="predicted"/>